<evidence type="ECO:0000313" key="3">
    <source>
        <dbReference type="EMBL" id="RXN87784.1"/>
    </source>
</evidence>
<name>A0A4Q1HHV4_9BURK</name>
<dbReference type="InterPro" id="IPR053716">
    <property type="entry name" value="Flag_assembly_chemotaxis_eff"/>
</dbReference>
<proteinExistence type="predicted"/>
<sequence length="157" mass="17987">MILLTRVLALRASREARDAQSLRRARDARAQADDAVAQAERMLEQGEQNARREGDALFDSLRGGLWTLSAVRDMHGRLDVLRQRTEALRDGVAGAEDGRRQRQAELESARGVHARSRRQLDKTREMNRLREQDVRLRGEREEELEMEEIGASRRTAT</sequence>
<organism evidence="3 4">
    <name type="scientific">Achromobacter aloeverae</name>
    <dbReference type="NCBI Taxonomy" id="1750518"/>
    <lineage>
        <taxon>Bacteria</taxon>
        <taxon>Pseudomonadati</taxon>
        <taxon>Pseudomonadota</taxon>
        <taxon>Betaproteobacteria</taxon>
        <taxon>Burkholderiales</taxon>
        <taxon>Alcaligenaceae</taxon>
        <taxon>Achromobacter</taxon>
    </lineage>
</organism>
<dbReference type="Gene3D" id="1.10.287.1700">
    <property type="match status" value="1"/>
</dbReference>
<protein>
    <submittedName>
        <fullName evidence="3">Uncharacterized protein</fullName>
    </submittedName>
</protein>
<evidence type="ECO:0000256" key="1">
    <source>
        <dbReference type="SAM" id="Coils"/>
    </source>
</evidence>
<evidence type="ECO:0000256" key="2">
    <source>
        <dbReference type="SAM" id="MobiDB-lite"/>
    </source>
</evidence>
<dbReference type="InterPro" id="IPR009929">
    <property type="entry name" value="T3SS_YscO"/>
</dbReference>
<dbReference type="AlphaFoldDB" id="A0A4Q1HHV4"/>
<keyword evidence="1" id="KW-0175">Coiled coil</keyword>
<feature type="compositionally biased region" description="Basic and acidic residues" evidence="2">
    <location>
        <begin position="118"/>
        <end position="140"/>
    </location>
</feature>
<feature type="coiled-coil region" evidence="1">
    <location>
        <begin position="22"/>
        <end position="49"/>
    </location>
</feature>
<gene>
    <name evidence="3" type="ORF">C7R54_14390</name>
</gene>
<accession>A0A4Q1HHV4</accession>
<dbReference type="Pfam" id="PF07321">
    <property type="entry name" value="YscO"/>
    <property type="match status" value="1"/>
</dbReference>
<dbReference type="Proteomes" id="UP000290849">
    <property type="component" value="Unassembled WGS sequence"/>
</dbReference>
<feature type="region of interest" description="Disordered" evidence="2">
    <location>
        <begin position="92"/>
        <end position="157"/>
    </location>
</feature>
<comment type="caution">
    <text evidence="3">The sequence shown here is derived from an EMBL/GenBank/DDBJ whole genome shotgun (WGS) entry which is preliminary data.</text>
</comment>
<dbReference type="EMBL" id="PYAL01000004">
    <property type="protein sequence ID" value="RXN87784.1"/>
    <property type="molecule type" value="Genomic_DNA"/>
</dbReference>
<keyword evidence="4" id="KW-1185">Reference proteome</keyword>
<reference evidence="3 4" key="1">
    <citation type="journal article" date="2017" name="Int. J. Syst. Evol. Microbiol.">
        <title>Achromobacter aloeverae sp. nov., isolated from the root of Aloe vera (L.) Burm.f.</title>
        <authorList>
            <person name="Kuncharoen N."/>
            <person name="Muramatsu Y."/>
            <person name="Shibata C."/>
            <person name="Kamakura Y."/>
            <person name="Nakagawa Y."/>
            <person name="Tanasupawat S."/>
        </authorList>
    </citation>
    <scope>NUCLEOTIDE SEQUENCE [LARGE SCALE GENOMIC DNA]</scope>
    <source>
        <strain evidence="3 4">AVA-1</strain>
    </source>
</reference>
<dbReference type="OrthoDB" id="8689355at2"/>
<evidence type="ECO:0000313" key="4">
    <source>
        <dbReference type="Proteomes" id="UP000290849"/>
    </source>
</evidence>
<dbReference type="RefSeq" id="WP_129151149.1">
    <property type="nucleotide sequence ID" value="NZ_JBHSDO010000011.1"/>
</dbReference>
<feature type="compositionally biased region" description="Basic and acidic residues" evidence="2">
    <location>
        <begin position="96"/>
        <end position="110"/>
    </location>
</feature>